<keyword evidence="3 6" id="KW-0326">Glycosidase</keyword>
<dbReference type="InterPro" id="IPR023296">
    <property type="entry name" value="Glyco_hydro_beta-prop_sf"/>
</dbReference>
<gene>
    <name evidence="6" type="ORF">EZS27_024992</name>
</gene>
<proteinExistence type="inferred from homology"/>
<accession>A0A5J4QX15</accession>
<dbReference type="EMBL" id="SNRY01002283">
    <property type="protein sequence ID" value="KAA6325839.1"/>
    <property type="molecule type" value="Genomic_DNA"/>
</dbReference>
<protein>
    <submittedName>
        <fullName evidence="6">Fructan beta-fructosidase</fullName>
        <ecNumber evidence="6">3.2.1.80</ecNumber>
    </submittedName>
</protein>
<dbReference type="GO" id="GO:0005737">
    <property type="term" value="C:cytoplasm"/>
    <property type="evidence" value="ECO:0007669"/>
    <property type="project" value="TreeGrafter"/>
</dbReference>
<dbReference type="Pfam" id="PF08244">
    <property type="entry name" value="Glyco_hydro_32C"/>
    <property type="match status" value="1"/>
</dbReference>
<dbReference type="AlphaFoldDB" id="A0A5J4QX15"/>
<feature type="non-terminal residue" evidence="6">
    <location>
        <position position="1"/>
    </location>
</feature>
<dbReference type="SUPFAM" id="SSF75005">
    <property type="entry name" value="Arabinanase/levansucrase/invertase"/>
    <property type="match status" value="1"/>
</dbReference>
<dbReference type="InterPro" id="IPR013189">
    <property type="entry name" value="Glyco_hydro_32_C"/>
</dbReference>
<dbReference type="SUPFAM" id="SSF49899">
    <property type="entry name" value="Concanavalin A-like lectins/glucanases"/>
    <property type="match status" value="1"/>
</dbReference>
<comment type="caution">
    <text evidence="6">The sequence shown here is derived from an EMBL/GenBank/DDBJ whole genome shotgun (WGS) entry which is preliminary data.</text>
</comment>
<reference evidence="6" key="1">
    <citation type="submission" date="2019-03" db="EMBL/GenBank/DDBJ databases">
        <title>Single cell metagenomics reveals metabolic interactions within the superorganism composed of flagellate Streblomastix strix and complex community of Bacteroidetes bacteria on its surface.</title>
        <authorList>
            <person name="Treitli S.C."/>
            <person name="Kolisko M."/>
            <person name="Husnik F."/>
            <person name="Keeling P."/>
            <person name="Hampl V."/>
        </authorList>
    </citation>
    <scope>NUCLEOTIDE SEQUENCE</scope>
    <source>
        <strain evidence="6">STM</strain>
    </source>
</reference>
<dbReference type="Gene3D" id="2.60.120.560">
    <property type="entry name" value="Exo-inulinase, domain 1"/>
    <property type="match status" value="1"/>
</dbReference>
<dbReference type="EC" id="3.2.1.80" evidence="6"/>
<organism evidence="6">
    <name type="scientific">termite gut metagenome</name>
    <dbReference type="NCBI Taxonomy" id="433724"/>
    <lineage>
        <taxon>unclassified sequences</taxon>
        <taxon>metagenomes</taxon>
        <taxon>organismal metagenomes</taxon>
    </lineage>
</organism>
<evidence type="ECO:0000256" key="2">
    <source>
        <dbReference type="ARBA" id="ARBA00022801"/>
    </source>
</evidence>
<sequence length="448" mass="51120">VYYAGEYHLFYQYNPFGTRWQNMSWGHAVSTDLVHWEHLPIALKPDSLGTIFSGSAVVDENNTAGFQTGNEKTLLAFFTHSERQGQFQSLAYSNDKGRTWTKYANNPVLKHSTAKDFRDPKVFWHEASGKWLMVVAVGQVIEIYSSLNAKEWTYESSFGEGYGSHGGVWECPDLFPLNQKWVLVGNINPGGPSGGSATQYFVGDFDGKAFHCDYKPGETHWLDTGKDHYAMVSWSDVPKEDGRRLAIAWMSNWEYANDVPTQNFRSAMTVPRELKLIKKGNEYILSNYPVKEIENLRKEKNEIENISVENEYNLDKLLENNQGTYELVLDIENQSAEIIGFKLFNNLGELVDIFISLPEKKFYIMDRKSSGKIDFSDRFATATSAPIETKKTYRLRLLIDKASIECFEGDGESSMTNLVFPSEPYNRIGFYAKGGEFTVKKFTIYELK</sequence>
<evidence type="ECO:0000259" key="4">
    <source>
        <dbReference type="Pfam" id="PF00251"/>
    </source>
</evidence>
<name>A0A5J4QX15_9ZZZZ</name>
<dbReference type="PANTHER" id="PTHR42800:SF1">
    <property type="entry name" value="EXOINULINASE INUD (AFU_ORTHOLOGUE AFUA_5G00480)"/>
    <property type="match status" value="1"/>
</dbReference>
<dbReference type="InterPro" id="IPR001362">
    <property type="entry name" value="Glyco_hydro_32"/>
</dbReference>
<dbReference type="GO" id="GO:0004575">
    <property type="term" value="F:sucrose alpha-glucosidase activity"/>
    <property type="evidence" value="ECO:0007669"/>
    <property type="project" value="TreeGrafter"/>
</dbReference>
<dbReference type="InterPro" id="IPR013148">
    <property type="entry name" value="Glyco_hydro_32_N"/>
</dbReference>
<dbReference type="InterPro" id="IPR013320">
    <property type="entry name" value="ConA-like_dom_sf"/>
</dbReference>
<feature type="domain" description="Glycosyl hydrolase family 32 N-terminal" evidence="4">
    <location>
        <begin position="1"/>
        <end position="282"/>
    </location>
</feature>
<comment type="similarity">
    <text evidence="1">Belongs to the glycosyl hydrolase 32 family.</text>
</comment>
<evidence type="ECO:0000256" key="3">
    <source>
        <dbReference type="ARBA" id="ARBA00023295"/>
    </source>
</evidence>
<evidence type="ECO:0000313" key="6">
    <source>
        <dbReference type="EMBL" id="KAA6325839.1"/>
    </source>
</evidence>
<dbReference type="CDD" id="cd18622">
    <property type="entry name" value="GH32_Inu-like"/>
    <property type="match status" value="1"/>
</dbReference>
<evidence type="ECO:0000256" key="1">
    <source>
        <dbReference type="ARBA" id="ARBA00009902"/>
    </source>
</evidence>
<dbReference type="PANTHER" id="PTHR42800">
    <property type="entry name" value="EXOINULINASE INUD (AFU_ORTHOLOGUE AFUA_5G00480)"/>
    <property type="match status" value="1"/>
</dbReference>
<feature type="domain" description="Glycosyl hydrolase family 32 C-terminal" evidence="5">
    <location>
        <begin position="292"/>
        <end position="446"/>
    </location>
</feature>
<dbReference type="GO" id="GO:0051669">
    <property type="term" value="F:fructan beta-fructosidase activity"/>
    <property type="evidence" value="ECO:0007669"/>
    <property type="project" value="UniProtKB-EC"/>
</dbReference>
<dbReference type="GO" id="GO:0005987">
    <property type="term" value="P:sucrose catabolic process"/>
    <property type="evidence" value="ECO:0007669"/>
    <property type="project" value="TreeGrafter"/>
</dbReference>
<evidence type="ECO:0000259" key="5">
    <source>
        <dbReference type="Pfam" id="PF08244"/>
    </source>
</evidence>
<dbReference type="Pfam" id="PF00251">
    <property type="entry name" value="Glyco_hydro_32N"/>
    <property type="match status" value="1"/>
</dbReference>
<dbReference type="Gene3D" id="2.115.10.20">
    <property type="entry name" value="Glycosyl hydrolase domain, family 43"/>
    <property type="match status" value="1"/>
</dbReference>
<keyword evidence="2 6" id="KW-0378">Hydrolase</keyword>
<dbReference type="SMART" id="SM00640">
    <property type="entry name" value="Glyco_32"/>
    <property type="match status" value="1"/>
</dbReference>